<evidence type="ECO:0008006" key="5">
    <source>
        <dbReference type="Google" id="ProtNLM"/>
    </source>
</evidence>
<proteinExistence type="inferred from homology"/>
<evidence type="ECO:0000256" key="3">
    <source>
        <dbReference type="ARBA" id="ARBA00023274"/>
    </source>
</evidence>
<evidence type="ECO:0000256" key="1">
    <source>
        <dbReference type="ARBA" id="ARBA00006471"/>
    </source>
</evidence>
<keyword evidence="2" id="KW-0689">Ribosomal protein</keyword>
<dbReference type="InterPro" id="IPR035987">
    <property type="entry name" value="Ribosomal_uS8_sf"/>
</dbReference>
<dbReference type="PROSITE" id="PS00053">
    <property type="entry name" value="RIBOSOMAL_S8"/>
    <property type="match status" value="1"/>
</dbReference>
<evidence type="ECO:0000256" key="2">
    <source>
        <dbReference type="ARBA" id="ARBA00022980"/>
    </source>
</evidence>
<gene>
    <name evidence="4" type="ORF">METZ01_LOCUS216631</name>
</gene>
<name>A0A382FNU2_9ZZZZ</name>
<dbReference type="GO" id="GO:0006412">
    <property type="term" value="P:translation"/>
    <property type="evidence" value="ECO:0007669"/>
    <property type="project" value="InterPro"/>
</dbReference>
<dbReference type="HAMAP" id="MF_01302_B">
    <property type="entry name" value="Ribosomal_uS8_B"/>
    <property type="match status" value="1"/>
</dbReference>
<dbReference type="PANTHER" id="PTHR11758">
    <property type="entry name" value="40S RIBOSOMAL PROTEIN S15A"/>
    <property type="match status" value="1"/>
</dbReference>
<dbReference type="GO" id="GO:0005840">
    <property type="term" value="C:ribosome"/>
    <property type="evidence" value="ECO:0007669"/>
    <property type="project" value="UniProtKB-KW"/>
</dbReference>
<dbReference type="SUPFAM" id="SSF56047">
    <property type="entry name" value="Ribosomal protein S8"/>
    <property type="match status" value="1"/>
</dbReference>
<dbReference type="Gene3D" id="3.30.1490.10">
    <property type="match status" value="1"/>
</dbReference>
<reference evidence="4" key="1">
    <citation type="submission" date="2018-05" db="EMBL/GenBank/DDBJ databases">
        <authorList>
            <person name="Lanie J.A."/>
            <person name="Ng W.-L."/>
            <person name="Kazmierczak K.M."/>
            <person name="Andrzejewski T.M."/>
            <person name="Davidsen T.M."/>
            <person name="Wayne K.J."/>
            <person name="Tettelin H."/>
            <person name="Glass J.I."/>
            <person name="Rusch D."/>
            <person name="Podicherti R."/>
            <person name="Tsui H.-C.T."/>
            <person name="Winkler M.E."/>
        </authorList>
    </citation>
    <scope>NUCLEOTIDE SEQUENCE</scope>
</reference>
<sequence>MSMSDPIADMLTRIRNGYAVGSVSVSMPSSGIKQEVARVLQEEGFIDGRTLAEENGKKTLTVTLRYFEGVPVINQLQRVSRPGKRVYCHSSDIPAVNNGLGVVVVSTSKGIMTGREAKTSGTGGELICVVS</sequence>
<dbReference type="GO" id="GO:1990904">
    <property type="term" value="C:ribonucleoprotein complex"/>
    <property type="evidence" value="ECO:0007669"/>
    <property type="project" value="UniProtKB-KW"/>
</dbReference>
<accession>A0A382FNU2</accession>
<protein>
    <recommendedName>
        <fullName evidence="5">30S ribosomal protein S8</fullName>
    </recommendedName>
</protein>
<dbReference type="AlphaFoldDB" id="A0A382FNU2"/>
<organism evidence="4">
    <name type="scientific">marine metagenome</name>
    <dbReference type="NCBI Taxonomy" id="408172"/>
    <lineage>
        <taxon>unclassified sequences</taxon>
        <taxon>metagenomes</taxon>
        <taxon>ecological metagenomes</taxon>
    </lineage>
</organism>
<dbReference type="Pfam" id="PF00410">
    <property type="entry name" value="Ribosomal_S8"/>
    <property type="match status" value="1"/>
</dbReference>
<keyword evidence="3" id="KW-0687">Ribonucleoprotein</keyword>
<dbReference type="NCBIfam" id="NF001109">
    <property type="entry name" value="PRK00136.1"/>
    <property type="match status" value="1"/>
</dbReference>
<dbReference type="InterPro" id="IPR000630">
    <property type="entry name" value="Ribosomal_uS8"/>
</dbReference>
<dbReference type="InterPro" id="IPR047863">
    <property type="entry name" value="Ribosomal_uS8_CS"/>
</dbReference>
<dbReference type="Gene3D" id="3.30.1370.30">
    <property type="match status" value="1"/>
</dbReference>
<comment type="similarity">
    <text evidence="1">Belongs to the universal ribosomal protein uS8 family.</text>
</comment>
<dbReference type="FunFam" id="3.30.1490.10:FF:000001">
    <property type="entry name" value="30S ribosomal protein S8"/>
    <property type="match status" value="1"/>
</dbReference>
<dbReference type="EMBL" id="UINC01050612">
    <property type="protein sequence ID" value="SVB63777.1"/>
    <property type="molecule type" value="Genomic_DNA"/>
</dbReference>
<dbReference type="GO" id="GO:0003735">
    <property type="term" value="F:structural constituent of ribosome"/>
    <property type="evidence" value="ECO:0007669"/>
    <property type="project" value="InterPro"/>
</dbReference>
<evidence type="ECO:0000313" key="4">
    <source>
        <dbReference type="EMBL" id="SVB63777.1"/>
    </source>
</evidence>
<dbReference type="GO" id="GO:0005737">
    <property type="term" value="C:cytoplasm"/>
    <property type="evidence" value="ECO:0007669"/>
    <property type="project" value="UniProtKB-ARBA"/>
</dbReference>